<reference evidence="2" key="1">
    <citation type="journal article" date="2021" name="Nat. Commun.">
        <title>Genetic determinants of endophytism in the Arabidopsis root mycobiome.</title>
        <authorList>
            <person name="Mesny F."/>
            <person name="Miyauchi S."/>
            <person name="Thiergart T."/>
            <person name="Pickel B."/>
            <person name="Atanasova L."/>
            <person name="Karlsson M."/>
            <person name="Huettel B."/>
            <person name="Barry K.W."/>
            <person name="Haridas S."/>
            <person name="Chen C."/>
            <person name="Bauer D."/>
            <person name="Andreopoulos W."/>
            <person name="Pangilinan J."/>
            <person name="LaButti K."/>
            <person name="Riley R."/>
            <person name="Lipzen A."/>
            <person name="Clum A."/>
            <person name="Drula E."/>
            <person name="Henrissat B."/>
            <person name="Kohler A."/>
            <person name="Grigoriev I.V."/>
            <person name="Martin F.M."/>
            <person name="Hacquard S."/>
        </authorList>
    </citation>
    <scope>NUCLEOTIDE SEQUENCE</scope>
    <source>
        <strain evidence="2">MPI-SDFR-AT-0073</strain>
    </source>
</reference>
<dbReference type="Proteomes" id="UP000758603">
    <property type="component" value="Unassembled WGS sequence"/>
</dbReference>
<feature type="compositionally biased region" description="Basic and acidic residues" evidence="1">
    <location>
        <begin position="75"/>
        <end position="91"/>
    </location>
</feature>
<comment type="caution">
    <text evidence="2">The sequence shown here is derived from an EMBL/GenBank/DDBJ whole genome shotgun (WGS) entry which is preliminary data.</text>
</comment>
<evidence type="ECO:0000313" key="3">
    <source>
        <dbReference type="Proteomes" id="UP000758603"/>
    </source>
</evidence>
<feature type="region of interest" description="Disordered" evidence="1">
    <location>
        <begin position="73"/>
        <end position="100"/>
    </location>
</feature>
<dbReference type="RefSeq" id="XP_045954400.1">
    <property type="nucleotide sequence ID" value="XM_046108040.1"/>
</dbReference>
<dbReference type="GeneID" id="70136931"/>
<protein>
    <submittedName>
        <fullName evidence="2">Uncharacterized protein</fullName>
    </submittedName>
</protein>
<dbReference type="AlphaFoldDB" id="A0A9P8UD92"/>
<accession>A0A9P8UD92</accession>
<dbReference type="EMBL" id="JAGPXC010000008">
    <property type="protein sequence ID" value="KAH6647888.1"/>
    <property type="molecule type" value="Genomic_DNA"/>
</dbReference>
<evidence type="ECO:0000313" key="2">
    <source>
        <dbReference type="EMBL" id="KAH6647888.1"/>
    </source>
</evidence>
<name>A0A9P8UD92_9PEZI</name>
<proteinExistence type="predicted"/>
<evidence type="ECO:0000256" key="1">
    <source>
        <dbReference type="SAM" id="MobiDB-lite"/>
    </source>
</evidence>
<sequence length="100" mass="11010">MAPKTRIILIIQTISSRTGVTADQKAPYSMLASSAKTDKRAMPCSGIQRAKQYNPAQGRHRQVHVDATEFVSEVTHQRPSDTETEIEKRTGPEALCGNSK</sequence>
<organism evidence="2 3">
    <name type="scientific">Truncatella angustata</name>
    <dbReference type="NCBI Taxonomy" id="152316"/>
    <lineage>
        <taxon>Eukaryota</taxon>
        <taxon>Fungi</taxon>
        <taxon>Dikarya</taxon>
        <taxon>Ascomycota</taxon>
        <taxon>Pezizomycotina</taxon>
        <taxon>Sordariomycetes</taxon>
        <taxon>Xylariomycetidae</taxon>
        <taxon>Amphisphaeriales</taxon>
        <taxon>Sporocadaceae</taxon>
        <taxon>Truncatella</taxon>
    </lineage>
</organism>
<keyword evidence="3" id="KW-1185">Reference proteome</keyword>
<gene>
    <name evidence="2" type="ORF">BKA67DRAFT_662635</name>
</gene>